<dbReference type="InterPro" id="IPR027409">
    <property type="entry name" value="GroEL-like_apical_dom_sf"/>
</dbReference>
<dbReference type="Gene3D" id="3.50.7.10">
    <property type="entry name" value="GroEL"/>
    <property type="match status" value="1"/>
</dbReference>
<feature type="region of interest" description="Disordered" evidence="13">
    <location>
        <begin position="2423"/>
        <end position="2444"/>
    </location>
</feature>
<dbReference type="GeneID" id="40723703"/>
<gene>
    <name evidence="16" type="ORF">EX895_000808</name>
</gene>
<dbReference type="InterPro" id="IPR044769">
    <property type="entry name" value="PIKfyve_PIPKc"/>
</dbReference>
<evidence type="ECO:0000256" key="4">
    <source>
        <dbReference type="ARBA" id="ARBA00022723"/>
    </source>
</evidence>
<organism evidence="16 17">
    <name type="scientific">Sporisorium graminicola</name>
    <dbReference type="NCBI Taxonomy" id="280036"/>
    <lineage>
        <taxon>Eukaryota</taxon>
        <taxon>Fungi</taxon>
        <taxon>Dikarya</taxon>
        <taxon>Basidiomycota</taxon>
        <taxon>Ustilaginomycotina</taxon>
        <taxon>Ustilaginomycetes</taxon>
        <taxon>Ustilaginales</taxon>
        <taxon>Ustilaginaceae</taxon>
        <taxon>Sporisorium</taxon>
    </lineage>
</organism>
<feature type="compositionally biased region" description="Polar residues" evidence="13">
    <location>
        <begin position="1181"/>
        <end position="1198"/>
    </location>
</feature>
<evidence type="ECO:0000313" key="17">
    <source>
        <dbReference type="Proteomes" id="UP000306050"/>
    </source>
</evidence>
<evidence type="ECO:0000256" key="2">
    <source>
        <dbReference type="ARBA" id="ARBA00012009"/>
    </source>
</evidence>
<feature type="compositionally biased region" description="Polar residues" evidence="13">
    <location>
        <begin position="149"/>
        <end position="166"/>
    </location>
</feature>
<evidence type="ECO:0000256" key="6">
    <source>
        <dbReference type="ARBA" id="ARBA00022771"/>
    </source>
</evidence>
<dbReference type="PROSITE" id="PS51455">
    <property type="entry name" value="PIPK"/>
    <property type="match status" value="1"/>
</dbReference>
<dbReference type="GO" id="GO:0010008">
    <property type="term" value="C:endosome membrane"/>
    <property type="evidence" value="ECO:0007669"/>
    <property type="project" value="TreeGrafter"/>
</dbReference>
<evidence type="ECO:0000256" key="1">
    <source>
        <dbReference type="ARBA" id="ARBA00000768"/>
    </source>
</evidence>
<evidence type="ECO:0000256" key="5">
    <source>
        <dbReference type="ARBA" id="ARBA00022741"/>
    </source>
</evidence>
<feature type="region of interest" description="Disordered" evidence="13">
    <location>
        <begin position="1965"/>
        <end position="2371"/>
    </location>
</feature>
<dbReference type="RefSeq" id="XP_029742795.1">
    <property type="nucleotide sequence ID" value="XM_029881409.1"/>
</dbReference>
<dbReference type="PROSITE" id="PS50178">
    <property type="entry name" value="ZF_FYVE"/>
    <property type="match status" value="1"/>
</dbReference>
<dbReference type="OrthoDB" id="158357at2759"/>
<dbReference type="GO" id="GO:0005524">
    <property type="term" value="F:ATP binding"/>
    <property type="evidence" value="ECO:0007669"/>
    <property type="project" value="UniProtKB-UniRule"/>
</dbReference>
<keyword evidence="3 12" id="KW-0808">Transferase</keyword>
<feature type="region of interest" description="Disordered" evidence="13">
    <location>
        <begin position="1770"/>
        <end position="1823"/>
    </location>
</feature>
<feature type="compositionally biased region" description="Basic and acidic residues" evidence="13">
    <location>
        <begin position="2038"/>
        <end position="2051"/>
    </location>
</feature>
<feature type="compositionally biased region" description="Low complexity" evidence="13">
    <location>
        <begin position="198"/>
        <end position="207"/>
    </location>
</feature>
<feature type="region of interest" description="Disordered" evidence="13">
    <location>
        <begin position="1157"/>
        <end position="1338"/>
    </location>
</feature>
<keyword evidence="8" id="KW-0862">Zinc</keyword>
<feature type="domain" description="PIPK" evidence="15">
    <location>
        <begin position="2533"/>
        <end position="2864"/>
    </location>
</feature>
<feature type="compositionally biased region" description="Low complexity" evidence="13">
    <location>
        <begin position="2177"/>
        <end position="2188"/>
    </location>
</feature>
<feature type="compositionally biased region" description="Low complexity" evidence="13">
    <location>
        <begin position="2140"/>
        <end position="2160"/>
    </location>
</feature>
<dbReference type="GO" id="GO:0008270">
    <property type="term" value="F:zinc ion binding"/>
    <property type="evidence" value="ECO:0007669"/>
    <property type="project" value="UniProtKB-KW"/>
</dbReference>
<evidence type="ECO:0000259" key="15">
    <source>
        <dbReference type="PROSITE" id="PS51455"/>
    </source>
</evidence>
<evidence type="ECO:0000256" key="12">
    <source>
        <dbReference type="PROSITE-ProRule" id="PRU00781"/>
    </source>
</evidence>
<dbReference type="FunFam" id="3.30.810.10:FF:000001">
    <property type="entry name" value="1-phosphatidylinositol 3-phosphate 5-kinase FAB1"/>
    <property type="match status" value="1"/>
</dbReference>
<dbReference type="InterPro" id="IPR027410">
    <property type="entry name" value="TCP-1-like_intermed_sf"/>
</dbReference>
<evidence type="ECO:0000256" key="10">
    <source>
        <dbReference type="ARBA" id="ARBA00075294"/>
    </source>
</evidence>
<dbReference type="CDD" id="cd03334">
    <property type="entry name" value="Fab1_TCP"/>
    <property type="match status" value="1"/>
</dbReference>
<feature type="region of interest" description="Disordered" evidence="13">
    <location>
        <begin position="1362"/>
        <end position="1387"/>
    </location>
</feature>
<feature type="compositionally biased region" description="Low complexity" evidence="13">
    <location>
        <begin position="76"/>
        <end position="90"/>
    </location>
</feature>
<dbReference type="Pfam" id="PF01504">
    <property type="entry name" value="PIP5K"/>
    <property type="match status" value="1"/>
</dbReference>
<evidence type="ECO:0000256" key="11">
    <source>
        <dbReference type="PROSITE-ProRule" id="PRU00091"/>
    </source>
</evidence>
<feature type="compositionally biased region" description="Polar residues" evidence="13">
    <location>
        <begin position="91"/>
        <end position="108"/>
    </location>
</feature>
<dbReference type="Pfam" id="PF00118">
    <property type="entry name" value="Cpn60_TCP1"/>
    <property type="match status" value="1"/>
</dbReference>
<feature type="compositionally biased region" description="Basic and acidic residues" evidence="13">
    <location>
        <begin position="1906"/>
        <end position="1917"/>
    </location>
</feature>
<feature type="region of interest" description="Disordered" evidence="13">
    <location>
        <begin position="697"/>
        <end position="723"/>
    </location>
</feature>
<feature type="compositionally biased region" description="Polar residues" evidence="13">
    <location>
        <begin position="584"/>
        <end position="597"/>
    </location>
</feature>
<dbReference type="Proteomes" id="UP000306050">
    <property type="component" value="Chromosome SGRAM_1"/>
</dbReference>
<dbReference type="Gene3D" id="3.30.40.10">
    <property type="entry name" value="Zinc/RING finger domain, C3HC4 (zinc finger)"/>
    <property type="match status" value="1"/>
</dbReference>
<name>A0A4U7L1Y7_9BASI</name>
<dbReference type="InterPro" id="IPR013083">
    <property type="entry name" value="Znf_RING/FYVE/PHD"/>
</dbReference>
<dbReference type="InterPro" id="IPR002423">
    <property type="entry name" value="Cpn60/GroEL/TCP-1"/>
</dbReference>
<feature type="domain" description="FYVE-type" evidence="14">
    <location>
        <begin position="375"/>
        <end position="435"/>
    </location>
</feature>
<comment type="catalytic activity">
    <reaction evidence="1">
        <text>a 1,2-diacyl-sn-glycero-3-phospho-(1D-myo-inositol-3-phosphate) + ATP = a 1,2-diacyl-sn-glycero-3-phospho-(1D-myo-inositol-3,5-bisphosphate) + ADP + H(+)</text>
        <dbReference type="Rhea" id="RHEA:13609"/>
        <dbReference type="ChEBI" id="CHEBI:15378"/>
        <dbReference type="ChEBI" id="CHEBI:30616"/>
        <dbReference type="ChEBI" id="CHEBI:57923"/>
        <dbReference type="ChEBI" id="CHEBI:58088"/>
        <dbReference type="ChEBI" id="CHEBI:456216"/>
        <dbReference type="EC" id="2.7.1.150"/>
    </reaction>
</comment>
<dbReference type="EC" id="2.7.1.150" evidence="2"/>
<evidence type="ECO:0000256" key="7">
    <source>
        <dbReference type="ARBA" id="ARBA00022777"/>
    </source>
</evidence>
<feature type="region of interest" description="Disordered" evidence="13">
    <location>
        <begin position="57"/>
        <end position="108"/>
    </location>
</feature>
<feature type="compositionally biased region" description="Low complexity" evidence="13">
    <location>
        <begin position="616"/>
        <end position="629"/>
    </location>
</feature>
<dbReference type="GO" id="GO:0046854">
    <property type="term" value="P:phosphatidylinositol phosphate biosynthetic process"/>
    <property type="evidence" value="ECO:0007669"/>
    <property type="project" value="TreeGrafter"/>
</dbReference>
<dbReference type="SUPFAM" id="SSF54849">
    <property type="entry name" value="GroEL-intermediate domain like"/>
    <property type="match status" value="1"/>
</dbReference>
<dbReference type="Pfam" id="PF01363">
    <property type="entry name" value="FYVE"/>
    <property type="match status" value="1"/>
</dbReference>
<dbReference type="InterPro" id="IPR027484">
    <property type="entry name" value="PInositol-4-P-5-kinase_N"/>
</dbReference>
<keyword evidence="7 12" id="KW-0418">Kinase</keyword>
<protein>
    <recommendedName>
        <fullName evidence="2">1-phosphatidylinositol-3-phosphate 5-kinase</fullName>
        <ecNumber evidence="2">2.7.1.150</ecNumber>
    </recommendedName>
    <alternativeName>
        <fullName evidence="10">Type III PIP kinase</fullName>
    </alternativeName>
</protein>
<dbReference type="EMBL" id="SRRM01000002">
    <property type="protein sequence ID" value="TKY90810.1"/>
    <property type="molecule type" value="Genomic_DNA"/>
</dbReference>
<feature type="compositionally biased region" description="Low complexity" evidence="13">
    <location>
        <begin position="1775"/>
        <end position="1786"/>
    </location>
</feature>
<feature type="region of interest" description="Disordered" evidence="13">
    <location>
        <begin position="1906"/>
        <end position="1926"/>
    </location>
</feature>
<evidence type="ECO:0000259" key="14">
    <source>
        <dbReference type="PROSITE" id="PS50178"/>
    </source>
</evidence>
<dbReference type="InterPro" id="IPR027483">
    <property type="entry name" value="PInositol-4-P-4/5-kinase_C_sf"/>
</dbReference>
<feature type="compositionally biased region" description="Basic and acidic residues" evidence="13">
    <location>
        <begin position="2209"/>
        <end position="2226"/>
    </location>
</feature>
<dbReference type="Gene3D" id="3.30.810.10">
    <property type="entry name" value="2-Layer Sandwich"/>
    <property type="match status" value="1"/>
</dbReference>
<evidence type="ECO:0000313" key="16">
    <source>
        <dbReference type="EMBL" id="TKY90810.1"/>
    </source>
</evidence>
<dbReference type="SMART" id="SM00064">
    <property type="entry name" value="FYVE"/>
    <property type="match status" value="1"/>
</dbReference>
<accession>A0A4U7L1Y7</accession>
<keyword evidence="4" id="KW-0479">Metal-binding</keyword>
<feature type="compositionally biased region" description="Pro residues" evidence="13">
    <location>
        <begin position="703"/>
        <end position="713"/>
    </location>
</feature>
<reference evidence="16 17" key="1">
    <citation type="submission" date="2019-05" db="EMBL/GenBank/DDBJ databases">
        <title>Sporisorium graminicola CBS 10092 draft sequencing and annotation.</title>
        <authorList>
            <person name="Solano-Gonzalez S."/>
            <person name="Caddick M.X."/>
            <person name="Darby A."/>
        </authorList>
    </citation>
    <scope>NUCLEOTIDE SEQUENCE [LARGE SCALE GENOMIC DNA]</scope>
    <source>
        <strain evidence="16 17">CBS 10092</strain>
    </source>
</reference>
<dbReference type="FunFam" id="3.30.800.10:FF:000005">
    <property type="entry name" value="1-phosphatidylinositol-3-phosphate 5-kinase (Fab1)"/>
    <property type="match status" value="1"/>
</dbReference>
<dbReference type="InterPro" id="IPR011011">
    <property type="entry name" value="Znf_FYVE_PHD"/>
</dbReference>
<dbReference type="SMART" id="SM00330">
    <property type="entry name" value="PIPKc"/>
    <property type="match status" value="1"/>
</dbReference>
<dbReference type="InterPro" id="IPR000306">
    <property type="entry name" value="Znf_FYVE"/>
</dbReference>
<sequence length="2877" mass="313743">MSTVTEHRTPMPPNTSPEEGFTSFGFLDDTQDTQETSFALGNLFNRVKSALAGGLAVDIDSPHTPGNDAADTAPASRKSSGSYSTRSSSRQAHQSPSVEASQPFASTSSHVTSQYSNFAANRLASMPQHRKASMAHPSRGLSNIDEYPESSQLSNQRITSPVNRSGPTEAGPSRSRADAVSPNRSAVRPSRDRGLHPSHSSTSIATSRSASSLLAGAGAPSSLALPLKLRSVAPAPAVTFTSPATAIHARSHIASVAGSYTEDRESVIADDGDMDPDSSRDTLYMLRGSIDGAIDRSHLAKHGWSAIPGFPLSKDILADDTRSVRSSSTRLYRSDTIEDNLHNRSEAQIGLQTSADAIVRRMRGEGLSRKFWMADENAKECRECLSVFTSFRRKHHCRICGQIFCGRCAAHVLKGKRFKLEGMIRACNFCKRMLEEYDRHELENQRHNKLNLVTQRASKNPNRVQPDKDMISAPLEAQVRSPQAQFAANHLFASASANPSAFSSLGMHASMSAAFGFSDPDSRAAAELQNDLNGDRDERARKKKADAPPVAPFRKGMDEEELAPARPDPEDDEAAPSQLDPTLVNGSAHHTSRTPTPSADGHGATSPPTSPPDTVKGAASTSAKAKDSSMSVAFPFLPASEHDLPSAIQSTSDYPRLRLVSETTRPVTRSRMRSLRTIASLDPAQASILIRSHFHGNGRVESPIPPVPQPSPPQQQREEDEDPAHVHNEIPEFYRELRICAEGITPALLEASITHRALEHLRKMMEQTLAQSGIHNVRKWCDVLLPFVLTTVSRVKPDARDDQSRDIREFVKIKRIPGGKPDDSEYVDGYVCTKHVATKRMAALIPLTNARIIVIRFPLDYHRGPNQFMSLEPLMAQEHEFIRILVARIIALRPQIVVVEKAVSRTALELLEKEGIVVVWSVKADAIRAISRCTQADIITSIDRLALDPRIGRCRYFNVETFQHASRPEWRKSFMRFEGTPKQLGCTIILRGADGVKLSRVKKILNMMIFVAYNLRLEGHVMADEGAAMETIYSDSSLLNGSHPCGTVEECTSNTAADELRRLLEGNDIETGDEPSSQLGRISDSKTFVLQSRARILRALNIYETTLITSSVCIQIPAPYTILQLKRVNDRLMELLAHQEAEELQRILKDEGRLQDRAATPPASITELPDEAVVDGRVNGDTPTSPVLAATSQSSGASLLSPARATGDVANPVESPSDGDITPKYETPGMRTHDTIVEEGEESSSDAALSPPRAITPQPDSDPAAAEQPDSEAGETGQTRPVPPPLQRRDGSDATIMIETASPLVSGPNTTTPTPRPSSPVHTRMKEASHAAAAADTSTAVASDSLANLDSADISINRSVSAPVSEVPTRHPSPAPGSVLSRASQGSSATIEAGSTSLLNTIKQESLPAFDLFSLLKAPSQIARESEFAITVGRHRASLMEWGGYLDIQPDAVSPFNHKRIQIIVTRYCTLTPRPCEGPNLASIEFYGEHDETLGEHIERLAANSAKGCAVKGCGKNNVLHYNTFVHNRIRIQVVLERFVCPLPNEENRLLSWSYCKVCENATPVALVTAETWSFSFAKYLELYFYRHDHCKTQLCEHDFYRDQVRYIAYQNMAVRFHSEEVDNLFEVTMPQFKLFIDPEVQCNIKNEETAAFVRKNQAYWDSVMARIRALGNDACSDAAGVNREKNRAIVFEMIRRCELDRREVEALVAELYEFSPATDVLCLNQARRMLQEKVVKWDVDFIEFEKNCIPSEKDIRRITTTHLKRLFSEKDPSETTIRSETTSSSLPPAAEIDESSTDAPEGKPKGRESEMSTTFAGEKGASNVSAQTMEALTLAGADLSVMPMLSDLVTHTVETPMSEVPPNLAPPSELAAVKGQGQSKGNGVDAPEAVSRAKTVPMQLNKVGRADSSAKYRDGNFDDETDAADLSPVEVRPMISRRALSNPVTAPSSPTYTKSRSAFETVGFPRADESSCTEGELAGSTTGVTRRFDNARRYTTGTPSAASGSGGAGAAPSSEADATSLRADGNGSLRRPSLRRGKTEEVLSPHAKEMHKTRKISATFEEGNDSGVNSPSATPGAGGRSSRLPRAKRTDSSTSVATVGRRSGSATPNKGAQLPPPSSYRPPKGEGLKAGPRPIIGRSAASAAAAAAAAAVNASTTSAGPGNRSQSGAYQSDGASSSRNVGSGSRVPIARRSEHGPGTRSRVSTIAKHFDRISKEAERERERQHRLLLAQRAKRARPVAVTRARVEVFSSVREAVRDDESEPDSAVENTDDDGASAADDESEDDDEDDSEEDMHKEASSFGAKRGLALPSGRRSQSRADGKQPKLSRSEVTRKHAKYNPPEQEGETIKGAAQTDKSTDVNAAQDQGLERDSTLKARKGLALAEGIATAAADLSASVASAATAAATSSSQADDACTIASQETGRATNISPPAPASELESDAQSIAASSLATTSNNTQLTLPSYLRSGFASDSDSMPSLERSFLKTLSGFWAFRTGEMVPLEYPMLNSEHVFTDSDVIFREDEPTSIVAFTLSSLQYKERLKGMRNEGPQVREKEETFMPGNASIAGSTDGWGIVDLETNELESTLKKEGRHFRCEFESGSTRLWCKILFAEQFDALRRTCGCDVSVVESLSRCFKWDSSGGKSGSAFLKTRDNRLVVKQLSRFEMDAFSKFAPQYFAYMSQCISRGRRTALAKIFGCFRIGFRNPQTGKSLKLDCFVMENLFYGVEGIRSYDLKGSTRNRYVQETGKESEVLLDENLIETSHLNPIFIREHSKKLLRASLYNDSLFLADMNVMDYSLMVGVDRKSKQLVVGIIDFVRTYTWDKRVESFVKETALLGGAGKGEPTIITPPDYRTRFLTFIDKALLLMPDHWVEDWAL</sequence>
<dbReference type="Gene3D" id="3.30.800.10">
    <property type="entry name" value="Phosphatidylinositol Phosphate Kinase II Beta"/>
    <property type="match status" value="1"/>
</dbReference>
<evidence type="ECO:0000256" key="9">
    <source>
        <dbReference type="ARBA" id="ARBA00022840"/>
    </source>
</evidence>
<dbReference type="GO" id="GO:0000329">
    <property type="term" value="C:fungal-type vacuole membrane"/>
    <property type="evidence" value="ECO:0007669"/>
    <property type="project" value="TreeGrafter"/>
</dbReference>
<keyword evidence="17" id="KW-1185">Reference proteome</keyword>
<dbReference type="CDD" id="cd17300">
    <property type="entry name" value="PIPKc_PIKfyve"/>
    <property type="match status" value="1"/>
</dbReference>
<dbReference type="InterPro" id="IPR017455">
    <property type="entry name" value="Znf_FYVE-rel"/>
</dbReference>
<evidence type="ECO:0000256" key="3">
    <source>
        <dbReference type="ARBA" id="ARBA00022679"/>
    </source>
</evidence>
<feature type="compositionally biased region" description="Acidic residues" evidence="13">
    <location>
        <begin position="2258"/>
        <end position="2293"/>
    </location>
</feature>
<feature type="region of interest" description="Disordered" evidence="13">
    <location>
        <begin position="1"/>
        <end position="28"/>
    </location>
</feature>
<feature type="compositionally biased region" description="Basic and acidic residues" evidence="13">
    <location>
        <begin position="2318"/>
        <end position="2334"/>
    </location>
</feature>
<keyword evidence="9 12" id="KW-0067">ATP-binding</keyword>
<feature type="region of interest" description="Disordered" evidence="13">
    <location>
        <begin position="531"/>
        <end position="629"/>
    </location>
</feature>
<keyword evidence="6 11" id="KW-0863">Zinc-finger</keyword>
<feature type="region of interest" description="Disordered" evidence="13">
    <location>
        <begin position="126"/>
        <end position="207"/>
    </location>
</feature>
<dbReference type="SUPFAM" id="SSF52029">
    <property type="entry name" value="GroEL apical domain-like"/>
    <property type="match status" value="1"/>
</dbReference>
<keyword evidence="5 12" id="KW-0547">Nucleotide-binding</keyword>
<dbReference type="SUPFAM" id="SSF57903">
    <property type="entry name" value="FYVE/PHD zinc finger"/>
    <property type="match status" value="1"/>
</dbReference>
<dbReference type="FunFam" id="3.30.40.10:FF:000283">
    <property type="entry name" value="1-phosphatidylinositol-3-phosphate 5-kinase (Fab1)"/>
    <property type="match status" value="1"/>
</dbReference>
<dbReference type="GO" id="GO:0000285">
    <property type="term" value="F:1-phosphatidylinositol-3-phosphate 5-kinase activity"/>
    <property type="evidence" value="ECO:0007669"/>
    <property type="project" value="UniProtKB-EC"/>
</dbReference>
<dbReference type="PANTHER" id="PTHR45748:SF7">
    <property type="entry name" value="1-PHOSPHATIDYLINOSITOL 3-PHOSPHATE 5-KINASE-RELATED"/>
    <property type="match status" value="1"/>
</dbReference>
<dbReference type="SUPFAM" id="SSF56104">
    <property type="entry name" value="SAICAR synthase-like"/>
    <property type="match status" value="1"/>
</dbReference>
<proteinExistence type="predicted"/>
<feature type="compositionally biased region" description="Basic and acidic residues" evidence="13">
    <location>
        <begin position="1801"/>
        <end position="1811"/>
    </location>
</feature>
<feature type="compositionally biased region" description="Polar residues" evidence="13">
    <location>
        <begin position="2164"/>
        <end position="2176"/>
    </location>
</feature>
<evidence type="ECO:0000256" key="13">
    <source>
        <dbReference type="SAM" id="MobiDB-lite"/>
    </source>
</evidence>
<dbReference type="KEGG" id="sgra:EX895_000808"/>
<dbReference type="InterPro" id="IPR002498">
    <property type="entry name" value="PInositol-4-P-4/5-kinase_core"/>
</dbReference>
<evidence type="ECO:0000256" key="8">
    <source>
        <dbReference type="ARBA" id="ARBA00022833"/>
    </source>
</evidence>
<dbReference type="FunFam" id="3.50.7.10:FF:000007">
    <property type="entry name" value="1-phosphatidylinositol 3-phosphate 5-kinase isoform X1"/>
    <property type="match status" value="1"/>
</dbReference>
<comment type="caution">
    <text evidence="16">The sequence shown here is derived from an EMBL/GenBank/DDBJ whole genome shotgun (WGS) entry which is preliminary data.</text>
</comment>
<dbReference type="PANTHER" id="PTHR45748">
    <property type="entry name" value="1-PHOSPHATIDYLINOSITOL 3-PHOSPHATE 5-KINASE-RELATED"/>
    <property type="match status" value="1"/>
</dbReference>